<reference evidence="12 13" key="1">
    <citation type="journal article" date="2015" name="Nature">
        <title>rRNA introns, odd ribosomes, and small enigmatic genomes across a large radiation of phyla.</title>
        <authorList>
            <person name="Brown C.T."/>
            <person name="Hug L.A."/>
            <person name="Thomas B.C."/>
            <person name="Sharon I."/>
            <person name="Castelle C.J."/>
            <person name="Singh A."/>
            <person name="Wilkins M.J."/>
            <person name="Williams K.H."/>
            <person name="Banfield J.F."/>
        </authorList>
    </citation>
    <scope>NUCLEOTIDE SEQUENCE [LARGE SCALE GENOMIC DNA]</scope>
</reference>
<dbReference type="Pfam" id="PF02934">
    <property type="entry name" value="GatB_N"/>
    <property type="match status" value="1"/>
</dbReference>
<name>A0A0G0M7A3_9BACT</name>
<evidence type="ECO:0000313" key="12">
    <source>
        <dbReference type="EMBL" id="KKQ69579.1"/>
    </source>
</evidence>
<dbReference type="GO" id="GO:0070681">
    <property type="term" value="P:glutaminyl-tRNAGln biosynthesis via transamidation"/>
    <property type="evidence" value="ECO:0007669"/>
    <property type="project" value="TreeGrafter"/>
</dbReference>
<evidence type="ECO:0000259" key="11">
    <source>
        <dbReference type="SMART" id="SM00845"/>
    </source>
</evidence>
<dbReference type="InterPro" id="IPR017958">
    <property type="entry name" value="Gln-tRNA_amidoTrfase_suB_CS"/>
</dbReference>
<protein>
    <recommendedName>
        <fullName evidence="10">Aspartyl/glutamyl-tRNA(Asn/Gln) amidotransferase subunit B</fullName>
        <shortName evidence="10">Asp/Glu-ADT subunit B</shortName>
        <ecNumber evidence="10">6.3.5.-</ecNumber>
    </recommendedName>
</protein>
<dbReference type="InterPro" id="IPR018027">
    <property type="entry name" value="Asn/Gln_amidotransferase"/>
</dbReference>
<dbReference type="InterPro" id="IPR004413">
    <property type="entry name" value="GatB"/>
</dbReference>
<dbReference type="InterPro" id="IPR014746">
    <property type="entry name" value="Gln_synth/guanido_kin_cat_dom"/>
</dbReference>
<dbReference type="InterPro" id="IPR006075">
    <property type="entry name" value="Asn/Gln-tRNA_Trfase_suB/E_cat"/>
</dbReference>
<sequence>MKIFPIIGLEVHIELKTKSKMFCACSADHFHVEPNTHTCPVCLGLPGALPVPNQTACEWCLKLGLALNCEINSQTFFERKNYFYPDLAKGYQITQLQKPFAINGKIFLNDHQIRINRAHMEEDTGKSVHLTLHGEDVTLLDFNRSGVPLVEIVSEPDITSAKQAKEYLNKIQQLVRYICISDADIEKGSMRCEPTINVKIETDDGQTVYTPLVEIKNVASLTGVMTAIDFEINRQVEEWKTNGTTKNDTNKTTRGWDADKNQTFLQREKEGSADYRYFPEPDIPPIEFSQFQIEQIKSTLPELPDAKIAKYRALNLSDYDAKLLAQNSDFASIFEKVLDNSTDSEFAKFITNLLIGPLKTISLDIEKINPDYFKNIFDHRNELNSTSIKQLAIESYETGTDPLAIAKSKNLFQISDTSQIEELVKKVIANNPKAVDDYRKNSQSIGFLIGQVMKVSAGSANPQLAKEILEKLLN</sequence>
<evidence type="ECO:0000313" key="13">
    <source>
        <dbReference type="Proteomes" id="UP000034406"/>
    </source>
</evidence>
<dbReference type="STRING" id="1618490.US90_C0015G0022"/>
<dbReference type="PANTHER" id="PTHR11659">
    <property type="entry name" value="GLUTAMYL-TRNA GLN AMIDOTRANSFERASE SUBUNIT B MITOCHONDRIAL AND PROKARYOTIC PET112-RELATED"/>
    <property type="match status" value="1"/>
</dbReference>
<gene>
    <name evidence="10" type="primary">gatB</name>
    <name evidence="12" type="ORF">US90_C0015G0022</name>
</gene>
<dbReference type="PROSITE" id="PS01234">
    <property type="entry name" value="GATB"/>
    <property type="match status" value="1"/>
</dbReference>
<comment type="catalytic activity">
    <reaction evidence="9 10">
        <text>L-glutamyl-tRNA(Gln) + L-glutamine + ATP + H2O = L-glutaminyl-tRNA(Gln) + L-glutamate + ADP + phosphate + H(+)</text>
        <dbReference type="Rhea" id="RHEA:17521"/>
        <dbReference type="Rhea" id="RHEA-COMP:9681"/>
        <dbReference type="Rhea" id="RHEA-COMP:9684"/>
        <dbReference type="ChEBI" id="CHEBI:15377"/>
        <dbReference type="ChEBI" id="CHEBI:15378"/>
        <dbReference type="ChEBI" id="CHEBI:29985"/>
        <dbReference type="ChEBI" id="CHEBI:30616"/>
        <dbReference type="ChEBI" id="CHEBI:43474"/>
        <dbReference type="ChEBI" id="CHEBI:58359"/>
        <dbReference type="ChEBI" id="CHEBI:78520"/>
        <dbReference type="ChEBI" id="CHEBI:78521"/>
        <dbReference type="ChEBI" id="CHEBI:456216"/>
    </reaction>
</comment>
<keyword evidence="4 10" id="KW-0547">Nucleotide-binding</keyword>
<evidence type="ECO:0000256" key="4">
    <source>
        <dbReference type="ARBA" id="ARBA00022741"/>
    </source>
</evidence>
<dbReference type="SMART" id="SM00845">
    <property type="entry name" value="GatB_Yqey"/>
    <property type="match status" value="1"/>
</dbReference>
<dbReference type="GO" id="GO:0050566">
    <property type="term" value="F:asparaginyl-tRNA synthase (glutamine-hydrolyzing) activity"/>
    <property type="evidence" value="ECO:0007669"/>
    <property type="project" value="RHEA"/>
</dbReference>
<evidence type="ECO:0000256" key="1">
    <source>
        <dbReference type="ARBA" id="ARBA00005306"/>
    </source>
</evidence>
<dbReference type="GO" id="GO:0006412">
    <property type="term" value="P:translation"/>
    <property type="evidence" value="ECO:0007669"/>
    <property type="project" value="UniProtKB-UniRule"/>
</dbReference>
<comment type="function">
    <text evidence="7 10">Allows the formation of correctly charged Asn-tRNA(Asn) or Gln-tRNA(Gln) through the transamidation of misacylated Asp-tRNA(Asn) or Glu-tRNA(Gln) in organisms which lack either or both of asparaginyl-tRNA or glutaminyl-tRNA synthetases. The reaction takes place in the presence of glutamine and ATP through an activated phospho-Asp-tRNA(Asn) or phospho-Glu-tRNA(Gln).</text>
</comment>
<dbReference type="InterPro" id="IPR023168">
    <property type="entry name" value="GatB_Yqey_C_2"/>
</dbReference>
<dbReference type="SUPFAM" id="SSF89095">
    <property type="entry name" value="GatB/YqeY motif"/>
    <property type="match status" value="1"/>
</dbReference>
<comment type="catalytic activity">
    <reaction evidence="8 10">
        <text>L-aspartyl-tRNA(Asn) + L-glutamine + ATP + H2O = L-asparaginyl-tRNA(Asn) + L-glutamate + ADP + phosphate + 2 H(+)</text>
        <dbReference type="Rhea" id="RHEA:14513"/>
        <dbReference type="Rhea" id="RHEA-COMP:9674"/>
        <dbReference type="Rhea" id="RHEA-COMP:9677"/>
        <dbReference type="ChEBI" id="CHEBI:15377"/>
        <dbReference type="ChEBI" id="CHEBI:15378"/>
        <dbReference type="ChEBI" id="CHEBI:29985"/>
        <dbReference type="ChEBI" id="CHEBI:30616"/>
        <dbReference type="ChEBI" id="CHEBI:43474"/>
        <dbReference type="ChEBI" id="CHEBI:58359"/>
        <dbReference type="ChEBI" id="CHEBI:78515"/>
        <dbReference type="ChEBI" id="CHEBI:78516"/>
        <dbReference type="ChEBI" id="CHEBI:456216"/>
    </reaction>
</comment>
<evidence type="ECO:0000256" key="7">
    <source>
        <dbReference type="ARBA" id="ARBA00024799"/>
    </source>
</evidence>
<comment type="similarity">
    <text evidence="1 10">Belongs to the GatB/GatE family. GatB subfamily.</text>
</comment>
<evidence type="ECO:0000256" key="5">
    <source>
        <dbReference type="ARBA" id="ARBA00022840"/>
    </source>
</evidence>
<evidence type="ECO:0000256" key="10">
    <source>
        <dbReference type="HAMAP-Rule" id="MF_00121"/>
    </source>
</evidence>
<dbReference type="NCBIfam" id="NF004012">
    <property type="entry name" value="PRK05477.1-2"/>
    <property type="match status" value="1"/>
</dbReference>
<dbReference type="InterPro" id="IPR017959">
    <property type="entry name" value="Asn/Gln-tRNA_amidoTrfase_suB/E"/>
</dbReference>
<dbReference type="EC" id="6.3.5.-" evidence="10"/>
<keyword evidence="6 10" id="KW-0648">Protein biosynthesis</keyword>
<dbReference type="Proteomes" id="UP000034406">
    <property type="component" value="Unassembled WGS sequence"/>
</dbReference>
<evidence type="ECO:0000256" key="2">
    <source>
        <dbReference type="ARBA" id="ARBA00011123"/>
    </source>
</evidence>
<evidence type="ECO:0000256" key="9">
    <source>
        <dbReference type="ARBA" id="ARBA00047913"/>
    </source>
</evidence>
<organism evidence="12 13">
    <name type="scientific">Candidatus Shapirobacteria bacterium GW2011_GWE2_38_30</name>
    <dbReference type="NCBI Taxonomy" id="1618490"/>
    <lineage>
        <taxon>Bacteria</taxon>
        <taxon>Candidatus Shapironibacteriota</taxon>
    </lineage>
</organism>
<dbReference type="PANTHER" id="PTHR11659:SF0">
    <property type="entry name" value="GLUTAMYL-TRNA(GLN) AMIDOTRANSFERASE SUBUNIT B, MITOCHONDRIAL"/>
    <property type="match status" value="1"/>
</dbReference>
<accession>A0A0G0M7A3</accession>
<proteinExistence type="inferred from homology"/>
<dbReference type="AlphaFoldDB" id="A0A0G0M7A3"/>
<dbReference type="Gene3D" id="1.10.10.410">
    <property type="match status" value="1"/>
</dbReference>
<dbReference type="NCBIfam" id="TIGR00133">
    <property type="entry name" value="gatB"/>
    <property type="match status" value="1"/>
</dbReference>
<evidence type="ECO:0000256" key="8">
    <source>
        <dbReference type="ARBA" id="ARBA00047380"/>
    </source>
</evidence>
<feature type="domain" description="Asn/Gln amidotransferase" evidence="11">
    <location>
        <begin position="332"/>
        <end position="473"/>
    </location>
</feature>
<comment type="caution">
    <text evidence="12">The sequence shown here is derived from an EMBL/GenBank/DDBJ whole genome shotgun (WGS) entry which is preliminary data.</text>
</comment>
<dbReference type="InterPro" id="IPR003789">
    <property type="entry name" value="Asn/Gln_tRNA_amidoTrase-B-like"/>
</dbReference>
<dbReference type="HAMAP" id="MF_00121">
    <property type="entry name" value="GatB"/>
    <property type="match status" value="1"/>
</dbReference>
<dbReference type="NCBIfam" id="NF004014">
    <property type="entry name" value="PRK05477.1-4"/>
    <property type="match status" value="1"/>
</dbReference>
<evidence type="ECO:0000256" key="3">
    <source>
        <dbReference type="ARBA" id="ARBA00022598"/>
    </source>
</evidence>
<keyword evidence="5 10" id="KW-0067">ATP-binding</keyword>
<dbReference type="SUPFAM" id="SSF55931">
    <property type="entry name" value="Glutamine synthetase/guanido kinase"/>
    <property type="match status" value="1"/>
</dbReference>
<keyword evidence="12" id="KW-0808">Transferase</keyword>
<dbReference type="GO" id="GO:0005524">
    <property type="term" value="F:ATP binding"/>
    <property type="evidence" value="ECO:0007669"/>
    <property type="project" value="UniProtKB-KW"/>
</dbReference>
<dbReference type="PATRIC" id="fig|1618490.4.peg.586"/>
<dbReference type="GO" id="GO:0050567">
    <property type="term" value="F:glutaminyl-tRNA synthase (glutamine-hydrolyzing) activity"/>
    <property type="evidence" value="ECO:0007669"/>
    <property type="project" value="UniProtKB-UniRule"/>
</dbReference>
<dbReference type="GO" id="GO:0016740">
    <property type="term" value="F:transferase activity"/>
    <property type="evidence" value="ECO:0007669"/>
    <property type="project" value="UniProtKB-KW"/>
</dbReference>
<dbReference type="FunFam" id="1.10.10.410:FF:000001">
    <property type="entry name" value="Aspartyl/glutamyl-tRNA(Asn/Gln) amidotransferase subunit B"/>
    <property type="match status" value="1"/>
</dbReference>
<dbReference type="EMBL" id="LBUT01000015">
    <property type="protein sequence ID" value="KKQ69579.1"/>
    <property type="molecule type" value="Genomic_DNA"/>
</dbReference>
<comment type="subunit">
    <text evidence="2 10">Heterotrimer of A, B and C subunits.</text>
</comment>
<evidence type="ECO:0000256" key="6">
    <source>
        <dbReference type="ARBA" id="ARBA00022917"/>
    </source>
</evidence>
<keyword evidence="3 10" id="KW-0436">Ligase</keyword>
<dbReference type="Pfam" id="PF02637">
    <property type="entry name" value="GatB_Yqey"/>
    <property type="match status" value="1"/>
</dbReference>